<gene>
    <name evidence="5" type="ORF">MN202_17385</name>
</gene>
<keyword evidence="3" id="KW-1133">Transmembrane helix</keyword>
<dbReference type="Gene3D" id="3.40.50.410">
    <property type="entry name" value="von Willebrand factor, type A domain"/>
    <property type="match status" value="1"/>
</dbReference>
<dbReference type="RefSeq" id="WP_335737413.1">
    <property type="nucleotide sequence ID" value="NZ_JALAAR010000018.1"/>
</dbReference>
<dbReference type="PANTHER" id="PTHR22550:SF14">
    <property type="entry name" value="VWFA DOMAIN-CONTAINING PROTEIN"/>
    <property type="match status" value="1"/>
</dbReference>
<evidence type="ECO:0000256" key="1">
    <source>
        <dbReference type="PROSITE-ProRule" id="PRU00339"/>
    </source>
</evidence>
<feature type="transmembrane region" description="Helical" evidence="3">
    <location>
        <begin position="12"/>
        <end position="29"/>
    </location>
</feature>
<dbReference type="Gene3D" id="1.25.40.10">
    <property type="entry name" value="Tetratricopeptide repeat domain"/>
    <property type="match status" value="1"/>
</dbReference>
<feature type="transmembrane region" description="Helical" evidence="3">
    <location>
        <begin position="60"/>
        <end position="81"/>
    </location>
</feature>
<feature type="compositionally biased region" description="Low complexity" evidence="2">
    <location>
        <begin position="453"/>
        <end position="486"/>
    </location>
</feature>
<dbReference type="Pfam" id="PF13432">
    <property type="entry name" value="TPR_16"/>
    <property type="match status" value="1"/>
</dbReference>
<feature type="repeat" description="TPR" evidence="1">
    <location>
        <begin position="410"/>
        <end position="443"/>
    </location>
</feature>
<comment type="caution">
    <text evidence="5">The sequence shown here is derived from an EMBL/GenBank/DDBJ whole genome shotgun (WGS) entry which is preliminary data.</text>
</comment>
<dbReference type="PANTHER" id="PTHR22550">
    <property type="entry name" value="SPORE GERMINATION PROTEIN"/>
    <property type="match status" value="1"/>
</dbReference>
<protein>
    <submittedName>
        <fullName evidence="5">VWA domain-containing protein</fullName>
    </submittedName>
</protein>
<dbReference type="SUPFAM" id="SSF48452">
    <property type="entry name" value="TPR-like"/>
    <property type="match status" value="1"/>
</dbReference>
<evidence type="ECO:0000313" key="5">
    <source>
        <dbReference type="EMBL" id="MEH8019015.1"/>
    </source>
</evidence>
<dbReference type="PROSITE" id="PS50293">
    <property type="entry name" value="TPR_REGION"/>
    <property type="match status" value="1"/>
</dbReference>
<proteinExistence type="predicted"/>
<feature type="region of interest" description="Disordered" evidence="2">
    <location>
        <begin position="453"/>
        <end position="572"/>
    </location>
</feature>
<dbReference type="EMBL" id="JALAAR010000018">
    <property type="protein sequence ID" value="MEH8019015.1"/>
    <property type="molecule type" value="Genomic_DNA"/>
</dbReference>
<dbReference type="InterPro" id="IPR019734">
    <property type="entry name" value="TPR_rpt"/>
</dbReference>
<sequence>MLSDLHLLRPWWLLALLPALLLALLLYRYRHQQSPWHNLIAVHLQQVLLGGQQLIRRQPFALPLLLLCWFISVLALAGPSWQKVPQPAFALKKATVLVLDLSMSMRATDMVPDRLTQQRFNALDFTDELAEGELALLAFAGDAFVISPLTPDHNNIRLLIPDLKPEIMPVQGSNLLAAIQQAGKLLQQAGYPRGDVVVFTDGFDNGSYRDIQDLLNNWPHRLSVLAFGSADGAPVQQENGELLKNAQGGVVIPKVPLTQLASLARSGGGVFTAATAGGNNLAGILALPALSPLDQADSNKQIQGDQWYDSAIYLVWLLLPLVLLQRKYSPLLALSCLMIVPRPAAAFEWRDLWQTKQQQAVQDYNAGDFANAQAKFSQPLWQGNAAYRQGDYQSAEQAFRQAITNNDNPVSAWHNLGNSLAQQQRYEEALEAYQQALQQNADFSPAQQNAELMQQLMQQQQQQQDQKQQQKGSDQQQQDSQQQQSQDSDDAEQQGDADQASADDQQGENAEQQQAAEPQQQEQQQQETAAAQPQQAEQQNSEAEQPAEQQKAVHEAWPDATPEQQQQLENLLRKVQDDPALLLRNKMYLEYLKRQQQRLPKGVDQQW</sequence>
<evidence type="ECO:0000256" key="3">
    <source>
        <dbReference type="SAM" id="Phobius"/>
    </source>
</evidence>
<keyword evidence="6" id="KW-1185">Reference proteome</keyword>
<keyword evidence="1" id="KW-0802">TPR repeat</keyword>
<organism evidence="5 6">
    <name type="scientific">Rheinheimera muenzenbergensis</name>
    <dbReference type="NCBI Taxonomy" id="1193628"/>
    <lineage>
        <taxon>Bacteria</taxon>
        <taxon>Pseudomonadati</taxon>
        <taxon>Pseudomonadota</taxon>
        <taxon>Gammaproteobacteria</taxon>
        <taxon>Chromatiales</taxon>
        <taxon>Chromatiaceae</taxon>
        <taxon>Rheinheimera</taxon>
    </lineage>
</organism>
<feature type="compositionally biased region" description="Low complexity" evidence="2">
    <location>
        <begin position="496"/>
        <end position="550"/>
    </location>
</feature>
<dbReference type="InterPro" id="IPR036465">
    <property type="entry name" value="vWFA_dom_sf"/>
</dbReference>
<keyword evidence="3" id="KW-0472">Membrane</keyword>
<dbReference type="SUPFAM" id="SSF53300">
    <property type="entry name" value="vWA-like"/>
    <property type="match status" value="1"/>
</dbReference>
<dbReference type="SMART" id="SM00327">
    <property type="entry name" value="VWA"/>
    <property type="match status" value="1"/>
</dbReference>
<dbReference type="Pfam" id="PF13519">
    <property type="entry name" value="VWA_2"/>
    <property type="match status" value="1"/>
</dbReference>
<dbReference type="InterPro" id="IPR002035">
    <property type="entry name" value="VWF_A"/>
</dbReference>
<dbReference type="InterPro" id="IPR011990">
    <property type="entry name" value="TPR-like_helical_dom_sf"/>
</dbReference>
<evidence type="ECO:0000259" key="4">
    <source>
        <dbReference type="PROSITE" id="PS50234"/>
    </source>
</evidence>
<dbReference type="SMART" id="SM00028">
    <property type="entry name" value="TPR"/>
    <property type="match status" value="2"/>
</dbReference>
<reference evidence="5 6" key="1">
    <citation type="journal article" date="2023" name="Ecotoxicol. Environ. Saf.">
        <title>Mercury remediation potential of mercury-resistant strain Rheinheimera metallidurans sp. nov. isolated from a municipal waste dumping site.</title>
        <authorList>
            <person name="Yadav V."/>
            <person name="Manjhi A."/>
            <person name="Vadakedath N."/>
        </authorList>
    </citation>
    <scope>NUCLEOTIDE SEQUENCE [LARGE SCALE GENOMIC DNA]</scope>
    <source>
        <strain evidence="5 6">E-49</strain>
    </source>
</reference>
<dbReference type="PROSITE" id="PS50234">
    <property type="entry name" value="VWFA"/>
    <property type="match status" value="1"/>
</dbReference>
<dbReference type="InterPro" id="IPR050768">
    <property type="entry name" value="UPF0353/GerABKA_families"/>
</dbReference>
<accession>A0ABU8CAL7</accession>
<evidence type="ECO:0000256" key="2">
    <source>
        <dbReference type="SAM" id="MobiDB-lite"/>
    </source>
</evidence>
<keyword evidence="3" id="KW-0812">Transmembrane</keyword>
<evidence type="ECO:0000313" key="6">
    <source>
        <dbReference type="Proteomes" id="UP001375382"/>
    </source>
</evidence>
<dbReference type="Proteomes" id="UP001375382">
    <property type="component" value="Unassembled WGS sequence"/>
</dbReference>
<feature type="domain" description="VWFA" evidence="4">
    <location>
        <begin position="94"/>
        <end position="302"/>
    </location>
</feature>
<dbReference type="PROSITE" id="PS50005">
    <property type="entry name" value="TPR"/>
    <property type="match status" value="1"/>
</dbReference>
<name>A0ABU8CAL7_9GAMM</name>